<protein>
    <submittedName>
        <fullName evidence="2">T9SS type A sorting domain-containing protein</fullName>
    </submittedName>
</protein>
<proteinExistence type="predicted"/>
<accession>A0A926F676</accession>
<evidence type="ECO:0000313" key="3">
    <source>
        <dbReference type="Proteomes" id="UP000651085"/>
    </source>
</evidence>
<dbReference type="InterPro" id="IPR026444">
    <property type="entry name" value="Secre_tail"/>
</dbReference>
<dbReference type="Pfam" id="PF18962">
    <property type="entry name" value="Por_Secre_tail"/>
    <property type="match status" value="1"/>
</dbReference>
<dbReference type="RefSeq" id="WP_262436040.1">
    <property type="nucleotide sequence ID" value="NZ_JACRTF010000001.1"/>
</dbReference>
<name>A0A926F676_9BACT</name>
<dbReference type="Proteomes" id="UP000651085">
    <property type="component" value="Unassembled WGS sequence"/>
</dbReference>
<keyword evidence="3" id="KW-1185">Reference proteome</keyword>
<dbReference type="Gene3D" id="2.40.128.720">
    <property type="match status" value="1"/>
</dbReference>
<dbReference type="EMBL" id="JACRTF010000001">
    <property type="protein sequence ID" value="MBC8594968.1"/>
    <property type="molecule type" value="Genomic_DNA"/>
</dbReference>
<organism evidence="2 3">
    <name type="scientific">Jilunia laotingensis</name>
    <dbReference type="NCBI Taxonomy" id="2763675"/>
    <lineage>
        <taxon>Bacteria</taxon>
        <taxon>Pseudomonadati</taxon>
        <taxon>Bacteroidota</taxon>
        <taxon>Bacteroidia</taxon>
        <taxon>Bacteroidales</taxon>
        <taxon>Bacteroidaceae</taxon>
        <taxon>Jilunia</taxon>
    </lineage>
</organism>
<evidence type="ECO:0000313" key="2">
    <source>
        <dbReference type="EMBL" id="MBC8594968.1"/>
    </source>
</evidence>
<feature type="domain" description="Secretion system C-terminal sorting" evidence="1">
    <location>
        <begin position="586"/>
        <end position="647"/>
    </location>
</feature>
<reference evidence="2" key="1">
    <citation type="submission" date="2020-08" db="EMBL/GenBank/DDBJ databases">
        <title>Genome public.</title>
        <authorList>
            <person name="Liu C."/>
            <person name="Sun Q."/>
        </authorList>
    </citation>
    <scope>NUCLEOTIDE SEQUENCE</scope>
    <source>
        <strain evidence="2">N12</strain>
    </source>
</reference>
<dbReference type="AlphaFoldDB" id="A0A926F676"/>
<gene>
    <name evidence="2" type="ORF">H8744_17295</name>
</gene>
<evidence type="ECO:0000259" key="1">
    <source>
        <dbReference type="Pfam" id="PF18962"/>
    </source>
</evidence>
<comment type="caution">
    <text evidence="2">The sequence shown here is derived from an EMBL/GenBank/DDBJ whole genome shotgun (WGS) entry which is preliminary data.</text>
</comment>
<sequence length="647" mass="75935">MKNLTFIACLCFATAVYAGNDKRPSRLASGELNLEQRIQEPEIKLIEVGDATIQQIVKKEKQPTNSLKVPAFLSKTMLNEKELREMAAYSVTEQLDSVVSSQYSTGINYSKQYFEFEKDTHLPMQRTNSMWDAKTNSWVPEELYRYTWDEDGYCLTQEVYYPKVNMGTRYVYTYNEQKLGNTLTVYKFDISVSDDWYVTEKGEYEYDDKGDMTQEATFQWEDGKWEPVIKTLAAHDEKHRMTLFEPYYWDGSGWVGNGDKKEYAYDKWDNVTYNAFYIWGEVPNDWFKCQIIESEYTEDNQPSQQLWRYWNRKYQNWTGCDEWWGTMFNNKLTNQYYDEKGREIRSQFNVLYTPVANEEEAEYSRCSGSTDEWTEIENGLTQRVRTATVYPSPMNPDLDGEKVTDIATWHYDSMGNQVYFFEIHGGVDYETDEYTYENGDLVRSYKYVFKSGLAQIIKYTYDEYHNVLTQQSGSKNEQGNNDENWTNGNRFEYVWDTEHGVILDKKAFFWNGVEYVPNWGQAASYDFDADMSQVNMWPGGDTEYKLLETRNYANNDGEWDWVAFKYYYSPAPTGIENQVSDGDIKVYPNPVVDMLYINSQESAEINLYNMQGAKLLNTNEKKIDMTGYPTGLYIIDVNGTKTKILKK</sequence>
<dbReference type="NCBIfam" id="TIGR04183">
    <property type="entry name" value="Por_Secre_tail"/>
    <property type="match status" value="1"/>
</dbReference>